<sequence length="775" mass="85686">MEYPCVVDMDSPSTRSAELGGRDDVLEHARSIGLTQTSDSTVAITSNRNGTTEEQAIAAPRRRDATPRPRRMTAAECYSYALTLHQICPILPPATLIMDYIEVLLAELENAHVDMQMPCTMTNTEPCWVVSNLRTLNQILVRANIEILEMEPRRLLVRNTNLDDGHSEFNGSSTLKACILLDLLFKCHRCIHEVLLRPQIVDTWSAQILSVSLASNTSIKHVTTEGLYSRLYAPGHPLMESICEMPSSLESLCVTGLYLGSVTVERLGAMIEKMKSLRSVKFLKNDTPPDAGEELMKGMCKNSNLETVSLSHVAIGRSGARAMGDYLATPSKLRDLSLASLKEFDQEQVVSIAKGLKNNHGLQILKIEGLHAAPGSIGSFAEMLTRHSSLKYLTVTGCSLAEIDAKCFAVFLKFNTRLLALDLSGNNINDIGASDIARMLKFNKSLRRLDLSKNSVTYRGAVPLVEALASNGVLKELALWGVSDDEKQRPLASALSRNRAYGRVLVSHESIESVFQLAKGVLANTHLIRTLHLDASVHVNTSCTKTLFLSLAAIPFLKSLNLECETTFNRCAAENFAELLFQTRELEHVQISHCYMNLVALQIVMNALAENKSVLDMNLGLGVQSFSGTRVIVDMLKRNSTLLHFGNLTVRLCELQFLAYQLWSNPVLRTLNISALYHFFEKPVVEEITFEISEVLRRNMRYCHRAVQSATKERKLGNPAGSRRRAKMVLASPSSPTAVNGRHECIDSVIATGVSDDANDFATTPPGCVRLRQRT</sequence>
<dbReference type="VEuPathDB" id="VectorBase:LOC119163710"/>
<accession>A0A9J6EUR6</accession>
<dbReference type="Proteomes" id="UP000821866">
    <property type="component" value="Chromosome 10"/>
</dbReference>
<dbReference type="Pfam" id="PF13516">
    <property type="entry name" value="LRR_6"/>
    <property type="match status" value="2"/>
</dbReference>
<proteinExistence type="predicted"/>
<gene>
    <name evidence="3" type="ORF">HPB51_019287</name>
</gene>
<dbReference type="InterPro" id="IPR052201">
    <property type="entry name" value="LRR-containing_regulator"/>
</dbReference>
<protein>
    <submittedName>
        <fullName evidence="3">Uncharacterized protein</fullName>
    </submittedName>
</protein>
<keyword evidence="1" id="KW-0677">Repeat</keyword>
<dbReference type="InterPro" id="IPR032675">
    <property type="entry name" value="LRR_dom_sf"/>
</dbReference>
<evidence type="ECO:0000313" key="3">
    <source>
        <dbReference type="EMBL" id="KAH8037935.1"/>
    </source>
</evidence>
<dbReference type="PANTHER" id="PTHR24111">
    <property type="entry name" value="LEUCINE-RICH REPEAT-CONTAINING PROTEIN 34"/>
    <property type="match status" value="1"/>
</dbReference>
<keyword evidence="4" id="KW-1185">Reference proteome</keyword>
<dbReference type="PANTHER" id="PTHR24111:SF0">
    <property type="entry name" value="LEUCINE-RICH REPEAT-CONTAINING PROTEIN"/>
    <property type="match status" value="1"/>
</dbReference>
<dbReference type="InterPro" id="IPR001611">
    <property type="entry name" value="Leu-rich_rpt"/>
</dbReference>
<dbReference type="SUPFAM" id="SSF52047">
    <property type="entry name" value="RNI-like"/>
    <property type="match status" value="2"/>
</dbReference>
<dbReference type="SMART" id="SM00368">
    <property type="entry name" value="LRR_RI"/>
    <property type="match status" value="4"/>
</dbReference>
<evidence type="ECO:0000256" key="2">
    <source>
        <dbReference type="SAM" id="MobiDB-lite"/>
    </source>
</evidence>
<dbReference type="AlphaFoldDB" id="A0A9J6EUR6"/>
<evidence type="ECO:0000256" key="1">
    <source>
        <dbReference type="ARBA" id="ARBA00022737"/>
    </source>
</evidence>
<dbReference type="EMBL" id="JABSTU010000002">
    <property type="protein sequence ID" value="KAH8037935.1"/>
    <property type="molecule type" value="Genomic_DNA"/>
</dbReference>
<reference evidence="3" key="1">
    <citation type="journal article" date="2020" name="Cell">
        <title>Large-Scale Comparative Analyses of Tick Genomes Elucidate Their Genetic Diversity and Vector Capacities.</title>
        <authorList>
            <consortium name="Tick Genome and Microbiome Consortium (TIGMIC)"/>
            <person name="Jia N."/>
            <person name="Wang J."/>
            <person name="Shi W."/>
            <person name="Du L."/>
            <person name="Sun Y."/>
            <person name="Zhan W."/>
            <person name="Jiang J.F."/>
            <person name="Wang Q."/>
            <person name="Zhang B."/>
            <person name="Ji P."/>
            <person name="Bell-Sakyi L."/>
            <person name="Cui X.M."/>
            <person name="Yuan T.T."/>
            <person name="Jiang B.G."/>
            <person name="Yang W.F."/>
            <person name="Lam T.T."/>
            <person name="Chang Q.C."/>
            <person name="Ding S.J."/>
            <person name="Wang X.J."/>
            <person name="Zhu J.G."/>
            <person name="Ruan X.D."/>
            <person name="Zhao L."/>
            <person name="Wei J.T."/>
            <person name="Ye R.Z."/>
            <person name="Que T.C."/>
            <person name="Du C.H."/>
            <person name="Zhou Y.H."/>
            <person name="Cheng J.X."/>
            <person name="Dai P.F."/>
            <person name="Guo W.B."/>
            <person name="Han X.H."/>
            <person name="Huang E.J."/>
            <person name="Li L.F."/>
            <person name="Wei W."/>
            <person name="Gao Y.C."/>
            <person name="Liu J.Z."/>
            <person name="Shao H.Z."/>
            <person name="Wang X."/>
            <person name="Wang C.C."/>
            <person name="Yang T.C."/>
            <person name="Huo Q.B."/>
            <person name="Li W."/>
            <person name="Chen H.Y."/>
            <person name="Chen S.E."/>
            <person name="Zhou L.G."/>
            <person name="Ni X.B."/>
            <person name="Tian J.H."/>
            <person name="Sheng Y."/>
            <person name="Liu T."/>
            <person name="Pan Y.S."/>
            <person name="Xia L.Y."/>
            <person name="Li J."/>
            <person name="Zhao F."/>
            <person name="Cao W.C."/>
        </authorList>
    </citation>
    <scope>NUCLEOTIDE SEQUENCE</scope>
    <source>
        <strain evidence="3">Rmic-2018</strain>
    </source>
</reference>
<comment type="caution">
    <text evidence="3">The sequence shown here is derived from an EMBL/GenBank/DDBJ whole genome shotgun (WGS) entry which is preliminary data.</text>
</comment>
<feature type="region of interest" description="Disordered" evidence="2">
    <location>
        <begin position="714"/>
        <end position="735"/>
    </location>
</feature>
<reference evidence="3" key="2">
    <citation type="submission" date="2021-09" db="EMBL/GenBank/DDBJ databases">
        <authorList>
            <person name="Jia N."/>
            <person name="Wang J."/>
            <person name="Shi W."/>
            <person name="Du L."/>
            <person name="Sun Y."/>
            <person name="Zhan W."/>
            <person name="Jiang J."/>
            <person name="Wang Q."/>
            <person name="Zhang B."/>
            <person name="Ji P."/>
            <person name="Sakyi L.B."/>
            <person name="Cui X."/>
            <person name="Yuan T."/>
            <person name="Jiang B."/>
            <person name="Yang W."/>
            <person name="Lam T.T.-Y."/>
            <person name="Chang Q."/>
            <person name="Ding S."/>
            <person name="Wang X."/>
            <person name="Zhu J."/>
            <person name="Ruan X."/>
            <person name="Zhao L."/>
            <person name="Wei J."/>
            <person name="Que T."/>
            <person name="Du C."/>
            <person name="Cheng J."/>
            <person name="Dai P."/>
            <person name="Han X."/>
            <person name="Huang E."/>
            <person name="Gao Y."/>
            <person name="Liu J."/>
            <person name="Shao H."/>
            <person name="Ye R."/>
            <person name="Li L."/>
            <person name="Wei W."/>
            <person name="Wang X."/>
            <person name="Wang C."/>
            <person name="Huo Q."/>
            <person name="Li W."/>
            <person name="Guo W."/>
            <person name="Chen H."/>
            <person name="Chen S."/>
            <person name="Zhou L."/>
            <person name="Zhou L."/>
            <person name="Ni X."/>
            <person name="Tian J."/>
            <person name="Zhou Y."/>
            <person name="Sheng Y."/>
            <person name="Liu T."/>
            <person name="Pan Y."/>
            <person name="Xia L."/>
            <person name="Li J."/>
            <person name="Zhao F."/>
            <person name="Cao W."/>
        </authorList>
    </citation>
    <scope>NUCLEOTIDE SEQUENCE</scope>
    <source>
        <strain evidence="3">Rmic-2018</strain>
        <tissue evidence="3">Larvae</tissue>
    </source>
</reference>
<organism evidence="3 4">
    <name type="scientific">Rhipicephalus microplus</name>
    <name type="common">Cattle tick</name>
    <name type="synonym">Boophilus microplus</name>
    <dbReference type="NCBI Taxonomy" id="6941"/>
    <lineage>
        <taxon>Eukaryota</taxon>
        <taxon>Metazoa</taxon>
        <taxon>Ecdysozoa</taxon>
        <taxon>Arthropoda</taxon>
        <taxon>Chelicerata</taxon>
        <taxon>Arachnida</taxon>
        <taxon>Acari</taxon>
        <taxon>Parasitiformes</taxon>
        <taxon>Ixodida</taxon>
        <taxon>Ixodoidea</taxon>
        <taxon>Ixodidae</taxon>
        <taxon>Rhipicephalinae</taxon>
        <taxon>Rhipicephalus</taxon>
        <taxon>Boophilus</taxon>
    </lineage>
</organism>
<dbReference type="Gene3D" id="3.80.10.10">
    <property type="entry name" value="Ribonuclease Inhibitor"/>
    <property type="match status" value="3"/>
</dbReference>
<name>A0A9J6EUR6_RHIMP</name>
<evidence type="ECO:0000313" key="4">
    <source>
        <dbReference type="Proteomes" id="UP000821866"/>
    </source>
</evidence>